<dbReference type="PANTHER" id="PTHR47959:SF13">
    <property type="entry name" value="ATP-DEPENDENT RNA HELICASE RHLE"/>
    <property type="match status" value="1"/>
</dbReference>
<dbReference type="GO" id="GO:0004386">
    <property type="term" value="F:helicase activity"/>
    <property type="evidence" value="ECO:0007669"/>
    <property type="project" value="UniProtKB-KW"/>
</dbReference>
<dbReference type="PANTHER" id="PTHR47959">
    <property type="entry name" value="ATP-DEPENDENT RNA HELICASE RHLE-RELATED"/>
    <property type="match status" value="1"/>
</dbReference>
<evidence type="ECO:0000259" key="9">
    <source>
        <dbReference type="PROSITE" id="PS51195"/>
    </source>
</evidence>
<feature type="domain" description="Helicase C-terminal" evidence="8">
    <location>
        <begin position="229"/>
        <end position="372"/>
    </location>
</feature>
<keyword evidence="2" id="KW-0378">Hydrolase</keyword>
<feature type="short sequence motif" description="Q motif" evidence="6">
    <location>
        <begin position="1"/>
        <end position="29"/>
    </location>
</feature>
<sequence>MKFKELCLSAEILRAIDVMGHSQATQIQQQAIPFIVQGFDVIGCAQTGTGKTGAFSIPILELLSKSNKSSRNVIKALVLAPTRELAIQIDESFKMYGKFMPIKHTAIFGGVSQTNQLKVLKNGVEVLIATPGRLLDLIHQGFVDLSKIEILVLDEADHMLDMGFINDIKKILKFLPIKKQALLFSATMPTEIKKFASSILHQPKEISVAPVSSTADTVKQELYMVDKIDKSKLLIELLNKKKHNQSLVFTRTKHGADKLVKKLLKVGIKASAIHGNKSQGNRQRVLSDFKRNNISVLIATDIAARGIDINELPYVINYELPSVPETYVHRIGRTGRAGNNGVAVSFCDKDERKDLIGIQKLLGFTIPVIINN</sequence>
<dbReference type="InterPro" id="IPR027417">
    <property type="entry name" value="P-loop_NTPase"/>
</dbReference>
<reference evidence="10 11" key="1">
    <citation type="submission" date="2021-06" db="EMBL/GenBank/DDBJ databases">
        <title>Whole genome sequences of Flavobacterium sp. KK2020170 and assembly.</title>
        <authorList>
            <person name="Kitahara K."/>
            <person name="Miyoshi S."/>
            <person name="Uesaka K."/>
        </authorList>
    </citation>
    <scope>NUCLEOTIDE SEQUENCE [LARGE SCALE GENOMIC DNA]</scope>
    <source>
        <strain evidence="10 11">KK2020170</strain>
    </source>
</reference>
<keyword evidence="4" id="KW-0067">ATP-binding</keyword>
<dbReference type="CDD" id="cd00268">
    <property type="entry name" value="DEADc"/>
    <property type="match status" value="1"/>
</dbReference>
<dbReference type="InterPro" id="IPR011545">
    <property type="entry name" value="DEAD/DEAH_box_helicase_dom"/>
</dbReference>
<evidence type="ECO:0000313" key="10">
    <source>
        <dbReference type="EMBL" id="BCY28076.1"/>
    </source>
</evidence>
<dbReference type="PROSITE" id="PS51192">
    <property type="entry name" value="HELICASE_ATP_BIND_1"/>
    <property type="match status" value="1"/>
</dbReference>
<dbReference type="PROSITE" id="PS51194">
    <property type="entry name" value="HELICASE_CTER"/>
    <property type="match status" value="1"/>
</dbReference>
<dbReference type="CDD" id="cd18787">
    <property type="entry name" value="SF2_C_DEAD"/>
    <property type="match status" value="1"/>
</dbReference>
<dbReference type="RefSeq" id="WP_221259672.1">
    <property type="nucleotide sequence ID" value="NZ_AP024749.1"/>
</dbReference>
<organism evidence="10 11">
    <name type="scientific">Flavobacterium okayamense</name>
    <dbReference type="NCBI Taxonomy" id="2830782"/>
    <lineage>
        <taxon>Bacteria</taxon>
        <taxon>Pseudomonadati</taxon>
        <taxon>Bacteroidota</taxon>
        <taxon>Flavobacteriia</taxon>
        <taxon>Flavobacteriales</taxon>
        <taxon>Flavobacteriaceae</taxon>
        <taxon>Flavobacterium</taxon>
    </lineage>
</organism>
<dbReference type="Pfam" id="PF00270">
    <property type="entry name" value="DEAD"/>
    <property type="match status" value="1"/>
</dbReference>
<protein>
    <submittedName>
        <fullName evidence="10">DEAD/DEAH box family ATP-dependent RNA helicase</fullName>
    </submittedName>
</protein>
<evidence type="ECO:0000256" key="3">
    <source>
        <dbReference type="ARBA" id="ARBA00022806"/>
    </source>
</evidence>
<proteinExistence type="inferred from homology"/>
<dbReference type="Proteomes" id="UP000825258">
    <property type="component" value="Chromosome"/>
</dbReference>
<evidence type="ECO:0000256" key="2">
    <source>
        <dbReference type="ARBA" id="ARBA00022801"/>
    </source>
</evidence>
<evidence type="ECO:0000256" key="4">
    <source>
        <dbReference type="ARBA" id="ARBA00022840"/>
    </source>
</evidence>
<dbReference type="InterPro" id="IPR044742">
    <property type="entry name" value="DEAD/DEAH_RhlB"/>
</dbReference>
<evidence type="ECO:0000256" key="5">
    <source>
        <dbReference type="ARBA" id="ARBA00038437"/>
    </source>
</evidence>
<accession>A0ABM7S3E7</accession>
<dbReference type="Pfam" id="PF00271">
    <property type="entry name" value="Helicase_C"/>
    <property type="match status" value="1"/>
</dbReference>
<dbReference type="PROSITE" id="PS51195">
    <property type="entry name" value="Q_MOTIF"/>
    <property type="match status" value="1"/>
</dbReference>
<dbReference type="InterPro" id="IPR014014">
    <property type="entry name" value="RNA_helicase_DEAD_Q_motif"/>
</dbReference>
<feature type="domain" description="DEAD-box RNA helicase Q" evidence="9">
    <location>
        <begin position="1"/>
        <end position="29"/>
    </location>
</feature>
<evidence type="ECO:0000313" key="11">
    <source>
        <dbReference type="Proteomes" id="UP000825258"/>
    </source>
</evidence>
<dbReference type="Gene3D" id="3.40.50.300">
    <property type="entry name" value="P-loop containing nucleotide triphosphate hydrolases"/>
    <property type="match status" value="2"/>
</dbReference>
<evidence type="ECO:0000256" key="6">
    <source>
        <dbReference type="PROSITE-ProRule" id="PRU00552"/>
    </source>
</evidence>
<comment type="similarity">
    <text evidence="5">Belongs to the DEAD box helicase family.</text>
</comment>
<evidence type="ECO:0000259" key="7">
    <source>
        <dbReference type="PROSITE" id="PS51192"/>
    </source>
</evidence>
<dbReference type="InterPro" id="IPR001650">
    <property type="entry name" value="Helicase_C-like"/>
</dbReference>
<dbReference type="SMART" id="SM00490">
    <property type="entry name" value="HELICc"/>
    <property type="match status" value="1"/>
</dbReference>
<evidence type="ECO:0000259" key="8">
    <source>
        <dbReference type="PROSITE" id="PS51194"/>
    </source>
</evidence>
<gene>
    <name evidence="10" type="ORF">KK2020170_09440</name>
</gene>
<keyword evidence="1" id="KW-0547">Nucleotide-binding</keyword>
<evidence type="ECO:0000256" key="1">
    <source>
        <dbReference type="ARBA" id="ARBA00022741"/>
    </source>
</evidence>
<dbReference type="SUPFAM" id="SSF52540">
    <property type="entry name" value="P-loop containing nucleoside triphosphate hydrolases"/>
    <property type="match status" value="1"/>
</dbReference>
<dbReference type="InterPro" id="IPR014001">
    <property type="entry name" value="Helicase_ATP-bd"/>
</dbReference>
<dbReference type="EMBL" id="AP024749">
    <property type="protein sequence ID" value="BCY28076.1"/>
    <property type="molecule type" value="Genomic_DNA"/>
</dbReference>
<keyword evidence="11" id="KW-1185">Reference proteome</keyword>
<name>A0ABM7S3E7_9FLAO</name>
<dbReference type="SMART" id="SM00487">
    <property type="entry name" value="DEXDc"/>
    <property type="match status" value="1"/>
</dbReference>
<dbReference type="InterPro" id="IPR050079">
    <property type="entry name" value="DEAD_box_RNA_helicase"/>
</dbReference>
<feature type="domain" description="Helicase ATP-binding" evidence="7">
    <location>
        <begin position="32"/>
        <end position="206"/>
    </location>
</feature>
<keyword evidence="3 10" id="KW-0347">Helicase</keyword>